<name>A0A645J313_9ZZZZ</name>
<evidence type="ECO:0000313" key="1">
    <source>
        <dbReference type="EMBL" id="MPN57502.1"/>
    </source>
</evidence>
<accession>A0A645J313</accession>
<dbReference type="EMBL" id="VSSQ01129080">
    <property type="protein sequence ID" value="MPN57502.1"/>
    <property type="molecule type" value="Genomic_DNA"/>
</dbReference>
<gene>
    <name evidence="1" type="ORF">SDC9_205196</name>
</gene>
<organism evidence="1">
    <name type="scientific">bioreactor metagenome</name>
    <dbReference type="NCBI Taxonomy" id="1076179"/>
    <lineage>
        <taxon>unclassified sequences</taxon>
        <taxon>metagenomes</taxon>
        <taxon>ecological metagenomes</taxon>
    </lineage>
</organism>
<comment type="caution">
    <text evidence="1">The sequence shown here is derived from an EMBL/GenBank/DDBJ whole genome shotgun (WGS) entry which is preliminary data.</text>
</comment>
<sequence length="86" mass="9923">MMGNWFHPLTNLSNSITIDANRHKGSSGRNLLFADSHVEFVLKRTQALSGDNTGANRIFIWKVWYRGSGAEQVFLSDNDPKCWFWY</sequence>
<reference evidence="1" key="1">
    <citation type="submission" date="2019-08" db="EMBL/GenBank/DDBJ databases">
        <authorList>
            <person name="Kucharzyk K."/>
            <person name="Murdoch R.W."/>
            <person name="Higgins S."/>
            <person name="Loffler F."/>
        </authorList>
    </citation>
    <scope>NUCLEOTIDE SEQUENCE</scope>
</reference>
<dbReference type="AlphaFoldDB" id="A0A645J313"/>
<protein>
    <submittedName>
        <fullName evidence="1">Uncharacterized protein</fullName>
    </submittedName>
</protein>
<proteinExistence type="predicted"/>